<name>A0A937FW92_9BACT</name>
<gene>
    <name evidence="1" type="ORF">JMN32_04180</name>
</gene>
<evidence type="ECO:0000313" key="1">
    <source>
        <dbReference type="EMBL" id="MBL6445491.1"/>
    </source>
</evidence>
<proteinExistence type="predicted"/>
<protein>
    <submittedName>
        <fullName evidence="1">Uncharacterized protein</fullName>
    </submittedName>
</protein>
<dbReference type="EMBL" id="JAEUGD010000014">
    <property type="protein sequence ID" value="MBL6445491.1"/>
    <property type="molecule type" value="Genomic_DNA"/>
</dbReference>
<keyword evidence="2" id="KW-1185">Reference proteome</keyword>
<comment type="caution">
    <text evidence="1">The sequence shown here is derived from an EMBL/GenBank/DDBJ whole genome shotgun (WGS) entry which is preliminary data.</text>
</comment>
<reference evidence="1" key="1">
    <citation type="submission" date="2021-01" db="EMBL/GenBank/DDBJ databases">
        <title>Fulvivirga kasyanovii gen. nov., sp nov., a novel member of the phylum Bacteroidetes isolated from seawater in a mussel farm.</title>
        <authorList>
            <person name="Zhao L.-H."/>
            <person name="Wang Z.-J."/>
        </authorList>
    </citation>
    <scope>NUCLEOTIDE SEQUENCE</scope>
    <source>
        <strain evidence="1">29W222</strain>
    </source>
</reference>
<dbReference type="AlphaFoldDB" id="A0A937FW92"/>
<dbReference type="Proteomes" id="UP000614216">
    <property type="component" value="Unassembled WGS sequence"/>
</dbReference>
<dbReference type="RefSeq" id="WP_202855032.1">
    <property type="nucleotide sequence ID" value="NZ_JAEUGD010000014.1"/>
</dbReference>
<accession>A0A937FW92</accession>
<organism evidence="1 2">
    <name type="scientific">Fulvivirga marina</name>
    <dbReference type="NCBI Taxonomy" id="2494733"/>
    <lineage>
        <taxon>Bacteria</taxon>
        <taxon>Pseudomonadati</taxon>
        <taxon>Bacteroidota</taxon>
        <taxon>Cytophagia</taxon>
        <taxon>Cytophagales</taxon>
        <taxon>Fulvivirgaceae</taxon>
        <taxon>Fulvivirga</taxon>
    </lineage>
</organism>
<evidence type="ECO:0000313" key="2">
    <source>
        <dbReference type="Proteomes" id="UP000614216"/>
    </source>
</evidence>
<sequence>MMMTKSKMGVGERERLMLSDNFLMEKVRYILNSPSQCEEYKRLTSNDDKVNFFLNHFIMNDYAIRQMKNLYLSSEHRILVFLDMVENIIHEINQDN</sequence>